<keyword evidence="8 13" id="KW-1133">Transmembrane helix</keyword>
<feature type="transmembrane region" description="Helical" evidence="13">
    <location>
        <begin position="120"/>
        <end position="142"/>
    </location>
</feature>
<evidence type="ECO:0000313" key="15">
    <source>
        <dbReference type="Proteomes" id="UP000011688"/>
    </source>
</evidence>
<reference evidence="14 15" key="1">
    <citation type="journal article" date="2014" name="PLoS Genet.">
        <title>Phylogenetically driven sequencing of extremely halophilic archaea reveals strategies for static and dynamic osmo-response.</title>
        <authorList>
            <person name="Becker E.A."/>
            <person name="Seitzer P.M."/>
            <person name="Tritt A."/>
            <person name="Larsen D."/>
            <person name="Krusor M."/>
            <person name="Yao A.I."/>
            <person name="Wu D."/>
            <person name="Madern D."/>
            <person name="Eisen J.A."/>
            <person name="Darling A.E."/>
            <person name="Facciotti M.T."/>
        </authorList>
    </citation>
    <scope>NUCLEOTIDE SEQUENCE [LARGE SCALE GENOMIC DNA]</scope>
    <source>
        <strain evidence="14 15">DSM 10524</strain>
    </source>
</reference>
<dbReference type="AlphaFoldDB" id="L9X7X4"/>
<comment type="catalytic activity">
    <reaction evidence="12">
        <text>K(+)(in) = K(+)(out)</text>
        <dbReference type="Rhea" id="RHEA:29463"/>
        <dbReference type="ChEBI" id="CHEBI:29103"/>
    </reaction>
</comment>
<dbReference type="RefSeq" id="WP_005556525.1">
    <property type="nucleotide sequence ID" value="NZ_AOIB01000026.1"/>
</dbReference>
<comment type="similarity">
    <text evidence="2">Belongs to the TMEM175 family.</text>
</comment>
<keyword evidence="4" id="KW-0633">Potassium transport</keyword>
<dbReference type="Proteomes" id="UP000011688">
    <property type="component" value="Unassembled WGS sequence"/>
</dbReference>
<evidence type="ECO:0000256" key="9">
    <source>
        <dbReference type="ARBA" id="ARBA00023065"/>
    </source>
</evidence>
<dbReference type="GO" id="GO:0005267">
    <property type="term" value="F:potassium channel activity"/>
    <property type="evidence" value="ECO:0007669"/>
    <property type="project" value="UniProtKB-KW"/>
</dbReference>
<keyword evidence="3" id="KW-0813">Transport</keyword>
<sequence length="205" mass="22804">MPTVRLLEGEDTDRIDGLSDGLFAIVLTLLVLQFQIPDVPADSAATELPAALADQETLLFSYLLSFGVVGIYWIVHHNLFERIERHDRGLLYGNLLFLLFVSFIPFPTELLGIYGTQFAWTLYACNLALVGLSLTALWWYAYRRGFTTDEITPRVGRTVATRGLIGPAVFLLSIAVAAVSLTAAFLTPILIVPLQALWVRRFRSS</sequence>
<evidence type="ECO:0000256" key="4">
    <source>
        <dbReference type="ARBA" id="ARBA00022538"/>
    </source>
</evidence>
<comment type="caution">
    <text evidence="14">The sequence shown here is derived from an EMBL/GenBank/DDBJ whole genome shotgun (WGS) entry which is preliminary data.</text>
</comment>
<evidence type="ECO:0000256" key="10">
    <source>
        <dbReference type="ARBA" id="ARBA00023136"/>
    </source>
</evidence>
<evidence type="ECO:0000256" key="7">
    <source>
        <dbReference type="ARBA" id="ARBA00022958"/>
    </source>
</evidence>
<evidence type="ECO:0000256" key="6">
    <source>
        <dbReference type="ARBA" id="ARBA00022826"/>
    </source>
</evidence>
<keyword evidence="5 13" id="KW-0812">Transmembrane</keyword>
<feature type="transmembrane region" description="Helical" evidence="13">
    <location>
        <begin position="163"/>
        <end position="191"/>
    </location>
</feature>
<dbReference type="PANTHER" id="PTHR31462:SF5">
    <property type="entry name" value="ENDOSOMAL_LYSOSOMAL PROTON CHANNEL TMEM175"/>
    <property type="match status" value="1"/>
</dbReference>
<gene>
    <name evidence="14" type="ORF">C491_12065</name>
</gene>
<keyword evidence="9" id="KW-0406">Ion transport</keyword>
<evidence type="ECO:0000256" key="13">
    <source>
        <dbReference type="SAM" id="Phobius"/>
    </source>
</evidence>
<evidence type="ECO:0000256" key="5">
    <source>
        <dbReference type="ARBA" id="ARBA00022692"/>
    </source>
</evidence>
<evidence type="ECO:0000256" key="8">
    <source>
        <dbReference type="ARBA" id="ARBA00022989"/>
    </source>
</evidence>
<keyword evidence="6" id="KW-0631">Potassium channel</keyword>
<feature type="transmembrane region" description="Helical" evidence="13">
    <location>
        <begin position="57"/>
        <end position="75"/>
    </location>
</feature>
<keyword evidence="7" id="KW-0630">Potassium</keyword>
<evidence type="ECO:0000256" key="3">
    <source>
        <dbReference type="ARBA" id="ARBA00022448"/>
    </source>
</evidence>
<organism evidence="14 15">
    <name type="scientific">Natronococcus amylolyticus DSM 10524</name>
    <dbReference type="NCBI Taxonomy" id="1227497"/>
    <lineage>
        <taxon>Archaea</taxon>
        <taxon>Methanobacteriati</taxon>
        <taxon>Methanobacteriota</taxon>
        <taxon>Stenosarchaea group</taxon>
        <taxon>Halobacteria</taxon>
        <taxon>Halobacteriales</taxon>
        <taxon>Natrialbaceae</taxon>
        <taxon>Natronococcus</taxon>
    </lineage>
</organism>
<feature type="transmembrane region" description="Helical" evidence="13">
    <location>
        <begin position="21"/>
        <end position="37"/>
    </location>
</feature>
<keyword evidence="11" id="KW-0407">Ion channel</keyword>
<dbReference type="Pfam" id="PF06736">
    <property type="entry name" value="TMEM175"/>
    <property type="match status" value="1"/>
</dbReference>
<dbReference type="PANTHER" id="PTHR31462">
    <property type="entry name" value="ENDOSOMAL/LYSOSOMAL POTASSIUM CHANNEL TMEM175"/>
    <property type="match status" value="1"/>
</dbReference>
<dbReference type="EMBL" id="AOIB01000026">
    <property type="protein sequence ID" value="ELY56738.1"/>
    <property type="molecule type" value="Genomic_DNA"/>
</dbReference>
<dbReference type="OrthoDB" id="10769at2157"/>
<comment type="subcellular location">
    <subcellularLocation>
        <location evidence="1">Membrane</location>
        <topology evidence="1">Multi-pass membrane protein</topology>
    </subcellularLocation>
</comment>
<evidence type="ECO:0000256" key="12">
    <source>
        <dbReference type="ARBA" id="ARBA00034430"/>
    </source>
</evidence>
<evidence type="ECO:0008006" key="16">
    <source>
        <dbReference type="Google" id="ProtNLM"/>
    </source>
</evidence>
<dbReference type="PATRIC" id="fig|1227497.3.peg.2493"/>
<keyword evidence="15" id="KW-1185">Reference proteome</keyword>
<proteinExistence type="inferred from homology"/>
<evidence type="ECO:0000313" key="14">
    <source>
        <dbReference type="EMBL" id="ELY56738.1"/>
    </source>
</evidence>
<evidence type="ECO:0000256" key="1">
    <source>
        <dbReference type="ARBA" id="ARBA00004141"/>
    </source>
</evidence>
<dbReference type="InterPro" id="IPR010617">
    <property type="entry name" value="TMEM175-like"/>
</dbReference>
<feature type="transmembrane region" description="Helical" evidence="13">
    <location>
        <begin position="95"/>
        <end position="114"/>
    </location>
</feature>
<name>L9X7X4_9EURY</name>
<dbReference type="GO" id="GO:0016020">
    <property type="term" value="C:membrane"/>
    <property type="evidence" value="ECO:0007669"/>
    <property type="project" value="UniProtKB-SubCell"/>
</dbReference>
<keyword evidence="10 13" id="KW-0472">Membrane</keyword>
<evidence type="ECO:0000256" key="11">
    <source>
        <dbReference type="ARBA" id="ARBA00023303"/>
    </source>
</evidence>
<dbReference type="GO" id="GO:0015252">
    <property type="term" value="F:proton channel activity"/>
    <property type="evidence" value="ECO:0007669"/>
    <property type="project" value="InterPro"/>
</dbReference>
<accession>L9X7X4</accession>
<protein>
    <recommendedName>
        <fullName evidence="16">DUF1211 domain-containing protein</fullName>
    </recommendedName>
</protein>
<evidence type="ECO:0000256" key="2">
    <source>
        <dbReference type="ARBA" id="ARBA00006920"/>
    </source>
</evidence>
<dbReference type="eggNOG" id="arCOG04887">
    <property type="taxonomic scope" value="Archaea"/>
</dbReference>